<organism evidence="3 4">
    <name type="scientific">Draconibacterium aestuarii</name>
    <dbReference type="NCBI Taxonomy" id="2998507"/>
    <lineage>
        <taxon>Bacteria</taxon>
        <taxon>Pseudomonadati</taxon>
        <taxon>Bacteroidota</taxon>
        <taxon>Bacteroidia</taxon>
        <taxon>Marinilabiliales</taxon>
        <taxon>Prolixibacteraceae</taxon>
        <taxon>Draconibacterium</taxon>
    </lineage>
</organism>
<protein>
    <recommendedName>
        <fullName evidence="5">Cell envelope integrity protein TolA</fullName>
    </recommendedName>
</protein>
<gene>
    <name evidence="3" type="ORF">OU798_17565</name>
</gene>
<comment type="caution">
    <text evidence="3">The sequence shown here is derived from an EMBL/GenBank/DDBJ whole genome shotgun (WGS) entry which is preliminary data.</text>
</comment>
<feature type="transmembrane region" description="Helical" evidence="2">
    <location>
        <begin position="12"/>
        <end position="34"/>
    </location>
</feature>
<sequence>MKETEYYSEHKKGLIGTIVFHAIILILLIFLGFFTPLPLPGEEGILVNFGDTENGLGNREPSPARNRQQAPPPPKQEEKKVTPAPAKTTPPPPTSQPKPQPEKEVAMTQDYEKTAAIDAADKKKREEEKKRQEELDRKKRVEQEQLKKKQEEETEQKRIEEIERQRLSEIERVKREEAEKKAREEAERKAREEAERQQKLEEQRKINEINSRTQGAFANSVSGTGGTGSSDGKSQGVTFPGGNQGVPTGDPNANNYGQGGSGSGNQGSGVSFSLSGRTASSLPKPNYPGNDAGIVVVKVTVDKYGKVTSAEPGVRGTTIANKTFWDEAKQAALKAKFNLDNDAPAFQQGTITYRFVLD</sequence>
<keyword evidence="2" id="KW-0812">Transmembrane</keyword>
<feature type="compositionally biased region" description="Polar residues" evidence="1">
    <location>
        <begin position="208"/>
        <end position="219"/>
    </location>
</feature>
<evidence type="ECO:0000313" key="4">
    <source>
        <dbReference type="Proteomes" id="UP001145087"/>
    </source>
</evidence>
<proteinExistence type="predicted"/>
<dbReference type="RefSeq" id="WP_343334492.1">
    <property type="nucleotide sequence ID" value="NZ_JAPOHD010000031.1"/>
</dbReference>
<keyword evidence="4" id="KW-1185">Reference proteome</keyword>
<accession>A0A9X3F7X3</accession>
<feature type="compositionally biased region" description="Pro residues" evidence="1">
    <location>
        <begin position="88"/>
        <end position="99"/>
    </location>
</feature>
<keyword evidence="2" id="KW-0472">Membrane</keyword>
<feature type="region of interest" description="Disordered" evidence="1">
    <location>
        <begin position="50"/>
        <end position="289"/>
    </location>
</feature>
<dbReference type="AlphaFoldDB" id="A0A9X3F7X3"/>
<evidence type="ECO:0000256" key="2">
    <source>
        <dbReference type="SAM" id="Phobius"/>
    </source>
</evidence>
<evidence type="ECO:0000256" key="1">
    <source>
        <dbReference type="SAM" id="MobiDB-lite"/>
    </source>
</evidence>
<reference evidence="3" key="1">
    <citation type="submission" date="2022-11" db="EMBL/GenBank/DDBJ databases">
        <title>Marilongibacter aestuarii gen. nov., sp. nov., isolated from tidal flat sediment.</title>
        <authorList>
            <person name="Jiayan W."/>
        </authorList>
    </citation>
    <scope>NUCLEOTIDE SEQUENCE</scope>
    <source>
        <strain evidence="3">Z1-6</strain>
    </source>
</reference>
<feature type="compositionally biased region" description="Gly residues" evidence="1">
    <location>
        <begin position="257"/>
        <end position="267"/>
    </location>
</feature>
<keyword evidence="2" id="KW-1133">Transmembrane helix</keyword>
<evidence type="ECO:0008006" key="5">
    <source>
        <dbReference type="Google" id="ProtNLM"/>
    </source>
</evidence>
<evidence type="ECO:0000313" key="3">
    <source>
        <dbReference type="EMBL" id="MCY1722166.1"/>
    </source>
</evidence>
<name>A0A9X3F7X3_9BACT</name>
<dbReference type="Proteomes" id="UP001145087">
    <property type="component" value="Unassembled WGS sequence"/>
</dbReference>
<feature type="compositionally biased region" description="Polar residues" evidence="1">
    <location>
        <begin position="270"/>
        <end position="283"/>
    </location>
</feature>
<feature type="compositionally biased region" description="Basic and acidic residues" evidence="1">
    <location>
        <begin position="100"/>
        <end position="207"/>
    </location>
</feature>
<dbReference type="EMBL" id="JAPOHD010000031">
    <property type="protein sequence ID" value="MCY1722166.1"/>
    <property type="molecule type" value="Genomic_DNA"/>
</dbReference>